<feature type="transmembrane region" description="Helical" evidence="8">
    <location>
        <begin position="37"/>
        <end position="59"/>
    </location>
</feature>
<gene>
    <name evidence="10" type="ORF">ERX55_02885</name>
</gene>
<dbReference type="InterPro" id="IPR047817">
    <property type="entry name" value="ABC2_TM_bact-type"/>
</dbReference>
<feature type="transmembrane region" description="Helical" evidence="8">
    <location>
        <begin position="241"/>
        <end position="259"/>
    </location>
</feature>
<dbReference type="Proteomes" id="UP000294843">
    <property type="component" value="Unassembled WGS sequence"/>
</dbReference>
<dbReference type="InterPro" id="IPR013525">
    <property type="entry name" value="ABC2_TM"/>
</dbReference>
<name>A0A4R6C1B0_9STAP</name>
<evidence type="ECO:0000256" key="5">
    <source>
        <dbReference type="ARBA" id="ARBA00022692"/>
    </source>
</evidence>
<evidence type="ECO:0000256" key="6">
    <source>
        <dbReference type="ARBA" id="ARBA00022989"/>
    </source>
</evidence>
<dbReference type="AlphaFoldDB" id="A0A4R6C1B0"/>
<dbReference type="PROSITE" id="PS51012">
    <property type="entry name" value="ABC_TM2"/>
    <property type="match status" value="1"/>
</dbReference>
<keyword evidence="4 8" id="KW-1003">Cell membrane</keyword>
<feature type="transmembrane region" description="Helical" evidence="8">
    <location>
        <begin position="181"/>
        <end position="199"/>
    </location>
</feature>
<evidence type="ECO:0000256" key="3">
    <source>
        <dbReference type="ARBA" id="ARBA00022448"/>
    </source>
</evidence>
<feature type="transmembrane region" description="Helical" evidence="8">
    <location>
        <begin position="111"/>
        <end position="135"/>
    </location>
</feature>
<evidence type="ECO:0000256" key="7">
    <source>
        <dbReference type="ARBA" id="ARBA00023136"/>
    </source>
</evidence>
<dbReference type="Pfam" id="PF01061">
    <property type="entry name" value="ABC2_membrane"/>
    <property type="match status" value="1"/>
</dbReference>
<feature type="domain" description="ABC transmembrane type-2" evidence="9">
    <location>
        <begin position="35"/>
        <end position="261"/>
    </location>
</feature>
<evidence type="ECO:0000259" key="9">
    <source>
        <dbReference type="PROSITE" id="PS51012"/>
    </source>
</evidence>
<protein>
    <recommendedName>
        <fullName evidence="8">Transport permease protein</fullName>
    </recommendedName>
</protein>
<reference evidence="10 11" key="1">
    <citation type="submission" date="2019-01" db="EMBL/GenBank/DDBJ databases">
        <title>Draft genome sequences of the type strains of six Macrococcus species.</title>
        <authorList>
            <person name="Mazhar S."/>
            <person name="Altermann E."/>
            <person name="Hill C."/>
            <person name="Mcauliffe O."/>
        </authorList>
    </citation>
    <scope>NUCLEOTIDE SEQUENCE [LARGE SCALE GENOMIC DNA]</scope>
    <source>
        <strain evidence="10 11">ATCC 51825</strain>
    </source>
</reference>
<sequence>MKDLIQLFKEQFSHLELIYKLAIFNVKSEYSNHYLGIFWNILQPALQVGLYYLVFGLGLRSTRADIDGIPFIIHLISGLFPWLFISQSINRGSNAIFSKLSIVTKMKFPSSTLLSITFVNSLINLLITTAFLFVVSLYHHYVPGWHYLIFIYFIIASYAFIFGLSLIMSTLTVLVRDTRNLLQNFLRMCFFLTPVFWSIENSTPVMKHITGLNPFTYLVGVYRSAFTHAGGGLYGAWHDHLYFWALSLLLLFIGAKIHFKFRNRLVDYL</sequence>
<evidence type="ECO:0000256" key="1">
    <source>
        <dbReference type="ARBA" id="ARBA00004651"/>
    </source>
</evidence>
<feature type="transmembrane region" description="Helical" evidence="8">
    <location>
        <begin position="71"/>
        <end position="90"/>
    </location>
</feature>
<evidence type="ECO:0000313" key="11">
    <source>
        <dbReference type="Proteomes" id="UP000294843"/>
    </source>
</evidence>
<dbReference type="PANTHER" id="PTHR30413">
    <property type="entry name" value="INNER MEMBRANE TRANSPORT PERMEASE"/>
    <property type="match status" value="1"/>
</dbReference>
<dbReference type="EMBL" id="SCWF01000002">
    <property type="protein sequence ID" value="TDM14901.1"/>
    <property type="molecule type" value="Genomic_DNA"/>
</dbReference>
<dbReference type="GO" id="GO:0005886">
    <property type="term" value="C:plasma membrane"/>
    <property type="evidence" value="ECO:0007669"/>
    <property type="project" value="UniProtKB-SubCell"/>
</dbReference>
<comment type="caution">
    <text evidence="10">The sequence shown here is derived from an EMBL/GenBank/DDBJ whole genome shotgun (WGS) entry which is preliminary data.</text>
</comment>
<keyword evidence="5 8" id="KW-0812">Transmembrane</keyword>
<dbReference type="GO" id="GO:0015920">
    <property type="term" value="P:lipopolysaccharide transport"/>
    <property type="evidence" value="ECO:0007669"/>
    <property type="project" value="TreeGrafter"/>
</dbReference>
<keyword evidence="11" id="KW-1185">Reference proteome</keyword>
<dbReference type="PANTHER" id="PTHR30413:SF10">
    <property type="entry name" value="CAPSULE POLYSACCHARIDE EXPORT INNER-MEMBRANE PROTEIN CTRC"/>
    <property type="match status" value="1"/>
</dbReference>
<keyword evidence="7 8" id="KW-0472">Membrane</keyword>
<accession>A0A4R6C1B0</accession>
<evidence type="ECO:0000256" key="2">
    <source>
        <dbReference type="ARBA" id="ARBA00007783"/>
    </source>
</evidence>
<dbReference type="GO" id="GO:0140359">
    <property type="term" value="F:ABC-type transporter activity"/>
    <property type="evidence" value="ECO:0007669"/>
    <property type="project" value="InterPro"/>
</dbReference>
<organism evidence="10 11">
    <name type="scientific">Macrococcus bovicus</name>
    <dbReference type="NCBI Taxonomy" id="69968"/>
    <lineage>
        <taxon>Bacteria</taxon>
        <taxon>Bacillati</taxon>
        <taxon>Bacillota</taxon>
        <taxon>Bacilli</taxon>
        <taxon>Bacillales</taxon>
        <taxon>Staphylococcaceae</taxon>
        <taxon>Macrococcus</taxon>
    </lineage>
</organism>
<dbReference type="RefSeq" id="WP_133451091.1">
    <property type="nucleotide sequence ID" value="NZ_SCWF01000002.1"/>
</dbReference>
<comment type="similarity">
    <text evidence="2 8">Belongs to the ABC-2 integral membrane protein family.</text>
</comment>
<keyword evidence="3 8" id="KW-0813">Transport</keyword>
<keyword evidence="6 8" id="KW-1133">Transmembrane helix</keyword>
<dbReference type="OrthoDB" id="9794365at2"/>
<comment type="subcellular location">
    <subcellularLocation>
        <location evidence="1 8">Cell membrane</location>
        <topology evidence="1 8">Multi-pass membrane protein</topology>
    </subcellularLocation>
</comment>
<evidence type="ECO:0000256" key="8">
    <source>
        <dbReference type="RuleBase" id="RU361157"/>
    </source>
</evidence>
<evidence type="ECO:0000313" key="10">
    <source>
        <dbReference type="EMBL" id="TDM14901.1"/>
    </source>
</evidence>
<feature type="transmembrane region" description="Helical" evidence="8">
    <location>
        <begin position="147"/>
        <end position="174"/>
    </location>
</feature>
<evidence type="ECO:0000256" key="4">
    <source>
        <dbReference type="ARBA" id="ARBA00022475"/>
    </source>
</evidence>
<proteinExistence type="inferred from homology"/>